<evidence type="ECO:0000256" key="5">
    <source>
        <dbReference type="SAM" id="Phobius"/>
    </source>
</evidence>
<organism evidence="7 8">
    <name type="scientific">Microbacterium resistens</name>
    <dbReference type="NCBI Taxonomy" id="156977"/>
    <lineage>
        <taxon>Bacteria</taxon>
        <taxon>Bacillati</taxon>
        <taxon>Actinomycetota</taxon>
        <taxon>Actinomycetes</taxon>
        <taxon>Micrococcales</taxon>
        <taxon>Microbacteriaceae</taxon>
        <taxon>Microbacterium</taxon>
    </lineage>
</organism>
<feature type="domain" description="DUF202" evidence="6">
    <location>
        <begin position="11"/>
        <end position="75"/>
    </location>
</feature>
<dbReference type="RefSeq" id="WP_219086767.1">
    <property type="nucleotide sequence ID" value="NZ_CP082781.1"/>
</dbReference>
<name>A0ABY3RT57_9MICO</name>
<keyword evidence="2 5" id="KW-0812">Transmembrane</keyword>
<evidence type="ECO:0000313" key="7">
    <source>
        <dbReference type="EMBL" id="UGS27234.1"/>
    </source>
</evidence>
<gene>
    <name evidence="7" type="ORF">K8F61_03215</name>
</gene>
<accession>A0ABY3RT57</accession>
<dbReference type="EMBL" id="CP082781">
    <property type="protein sequence ID" value="UGS27234.1"/>
    <property type="molecule type" value="Genomic_DNA"/>
</dbReference>
<sequence length="114" mass="11438">MTAEPAPGLYDPGLQPERTLLAWRRTCLAFAVGSLVAMRFSAEALGLVAVLIGLAGSGLAVAAYFAATVGYRRANAALSRGGTLTHSAWPMALATAAALALGGAGVALLIADVL</sequence>
<proteinExistence type="predicted"/>
<dbReference type="Pfam" id="PF02656">
    <property type="entry name" value="DUF202"/>
    <property type="match status" value="1"/>
</dbReference>
<evidence type="ECO:0000256" key="3">
    <source>
        <dbReference type="ARBA" id="ARBA00022989"/>
    </source>
</evidence>
<evidence type="ECO:0000256" key="2">
    <source>
        <dbReference type="ARBA" id="ARBA00022692"/>
    </source>
</evidence>
<dbReference type="InterPro" id="IPR003807">
    <property type="entry name" value="DUF202"/>
</dbReference>
<feature type="transmembrane region" description="Helical" evidence="5">
    <location>
        <begin position="45"/>
        <end position="67"/>
    </location>
</feature>
<keyword evidence="8" id="KW-1185">Reference proteome</keyword>
<evidence type="ECO:0000259" key="6">
    <source>
        <dbReference type="Pfam" id="PF02656"/>
    </source>
</evidence>
<evidence type="ECO:0000313" key="8">
    <source>
        <dbReference type="Proteomes" id="UP001199642"/>
    </source>
</evidence>
<evidence type="ECO:0000256" key="1">
    <source>
        <dbReference type="ARBA" id="ARBA00004127"/>
    </source>
</evidence>
<feature type="transmembrane region" description="Helical" evidence="5">
    <location>
        <begin position="87"/>
        <end position="111"/>
    </location>
</feature>
<reference evidence="7 8" key="1">
    <citation type="submission" date="2023-01" db="EMBL/GenBank/DDBJ databases">
        <title>Characterization of estradiol degrading bacteria Microbacterium sp. MZT7 and reveal degrading genes through genome analysis.</title>
        <authorList>
            <person name="Hao P."/>
            <person name="Gao Y."/>
        </authorList>
    </citation>
    <scope>NUCLEOTIDE SEQUENCE [LARGE SCALE GENOMIC DNA]</scope>
    <source>
        <strain evidence="7 8">MZT7</strain>
    </source>
</reference>
<keyword evidence="3 5" id="KW-1133">Transmembrane helix</keyword>
<dbReference type="Proteomes" id="UP001199642">
    <property type="component" value="Chromosome"/>
</dbReference>
<comment type="subcellular location">
    <subcellularLocation>
        <location evidence="1">Endomembrane system</location>
        <topology evidence="1">Multi-pass membrane protein</topology>
    </subcellularLocation>
</comment>
<evidence type="ECO:0000256" key="4">
    <source>
        <dbReference type="ARBA" id="ARBA00023136"/>
    </source>
</evidence>
<keyword evidence="4 5" id="KW-0472">Membrane</keyword>
<protein>
    <submittedName>
        <fullName evidence="7">DUF202 domain-containing protein</fullName>
    </submittedName>
</protein>